<evidence type="ECO:0000313" key="1">
    <source>
        <dbReference type="EMBL" id="OHA83798.1"/>
    </source>
</evidence>
<sequence length="214" mass="23281">MENINITKEASVASQPQVPVVSLVKEQAIAPNLINIQIGGTEALLGSAAVLIAVGVAWGTLKTLVSGVKNTLDKEVAPDLKNIRERFGIVEDRVETLWKDKLAPANSPRQLNEKGSNILVGSGIKEIVDEKKEKLLELVRAKNVKNAYDAEEAIEQVMMELPDHCPDIVDRLKSGAFKVGADIGGLLFVGSIYLRNQIFVDLGFSLDDLDRPKN</sequence>
<gene>
    <name evidence="1" type="ORF">A2937_01870</name>
</gene>
<proteinExistence type="predicted"/>
<organism evidence="1 2">
    <name type="scientific">Candidatus Yonathbacteria bacterium RIFCSPLOWO2_01_FULL_47_33b</name>
    <dbReference type="NCBI Taxonomy" id="1802727"/>
    <lineage>
        <taxon>Bacteria</taxon>
        <taxon>Candidatus Yonathiibacteriota</taxon>
    </lineage>
</organism>
<dbReference type="STRING" id="1802727.A2937_01870"/>
<dbReference type="EMBL" id="MHUW01000013">
    <property type="protein sequence ID" value="OHA83798.1"/>
    <property type="molecule type" value="Genomic_DNA"/>
</dbReference>
<dbReference type="AlphaFoldDB" id="A0A1G2SG75"/>
<protein>
    <submittedName>
        <fullName evidence="1">Uncharacterized protein</fullName>
    </submittedName>
</protein>
<name>A0A1G2SG75_9BACT</name>
<reference evidence="1 2" key="1">
    <citation type="journal article" date="2016" name="Nat. Commun.">
        <title>Thousands of microbial genomes shed light on interconnected biogeochemical processes in an aquifer system.</title>
        <authorList>
            <person name="Anantharaman K."/>
            <person name="Brown C.T."/>
            <person name="Hug L.A."/>
            <person name="Sharon I."/>
            <person name="Castelle C.J."/>
            <person name="Probst A.J."/>
            <person name="Thomas B.C."/>
            <person name="Singh A."/>
            <person name="Wilkins M.J."/>
            <person name="Karaoz U."/>
            <person name="Brodie E.L."/>
            <person name="Williams K.H."/>
            <person name="Hubbard S.S."/>
            <person name="Banfield J.F."/>
        </authorList>
    </citation>
    <scope>NUCLEOTIDE SEQUENCE [LARGE SCALE GENOMIC DNA]</scope>
</reference>
<dbReference type="Proteomes" id="UP000177987">
    <property type="component" value="Unassembled WGS sequence"/>
</dbReference>
<evidence type="ECO:0000313" key="2">
    <source>
        <dbReference type="Proteomes" id="UP000177987"/>
    </source>
</evidence>
<accession>A0A1G2SG75</accession>
<comment type="caution">
    <text evidence="1">The sequence shown here is derived from an EMBL/GenBank/DDBJ whole genome shotgun (WGS) entry which is preliminary data.</text>
</comment>